<dbReference type="Pfam" id="PF00216">
    <property type="entry name" value="Bac_DNA_binding"/>
    <property type="match status" value="1"/>
</dbReference>
<dbReference type="GO" id="GO:0006270">
    <property type="term" value="P:DNA replication initiation"/>
    <property type="evidence" value="ECO:0007669"/>
    <property type="project" value="UniProtKB-ARBA"/>
</dbReference>
<dbReference type="GO" id="GO:0006351">
    <property type="term" value="P:DNA-templated transcription"/>
    <property type="evidence" value="ECO:0007669"/>
    <property type="project" value="UniProtKB-ARBA"/>
</dbReference>
<reference evidence="6" key="1">
    <citation type="submission" date="2020-08" db="EMBL/GenBank/DDBJ databases">
        <title>Ramlibacter sp. GTP1 16S ribosomal RNA gene genome sequencing and assembly.</title>
        <authorList>
            <person name="Kang M."/>
        </authorList>
    </citation>
    <scope>NUCLEOTIDE SEQUENCE</scope>
    <source>
        <strain evidence="6">GTP1</strain>
    </source>
</reference>
<sequence length="107" mass="11269">MLREDTSATPNPSYEGPVNKTELIEHIAKHADISKAAATRALESMIGAVKTTLKKGGSVSLVGFGTFAVGKRAARSGRNPRTGAQIKIKAAKVPKFRPGKALKDALN</sequence>
<dbReference type="SUPFAM" id="SSF47729">
    <property type="entry name" value="IHF-like DNA-binding proteins"/>
    <property type="match status" value="1"/>
</dbReference>
<dbReference type="SMART" id="SM00411">
    <property type="entry name" value="BHL"/>
    <property type="match status" value="1"/>
</dbReference>
<dbReference type="PANTHER" id="PTHR33175:SF3">
    <property type="entry name" value="DNA-BINDING PROTEIN HU-BETA"/>
    <property type="match status" value="1"/>
</dbReference>
<dbReference type="Gene3D" id="4.10.520.10">
    <property type="entry name" value="IHF-like DNA-binding proteins"/>
    <property type="match status" value="1"/>
</dbReference>
<organism evidence="6 7">
    <name type="scientific">Ramlibacter albus</name>
    <dbReference type="NCBI Taxonomy" id="2079448"/>
    <lineage>
        <taxon>Bacteria</taxon>
        <taxon>Pseudomonadati</taxon>
        <taxon>Pseudomonadota</taxon>
        <taxon>Betaproteobacteria</taxon>
        <taxon>Burkholderiales</taxon>
        <taxon>Comamonadaceae</taxon>
        <taxon>Ramlibacter</taxon>
    </lineage>
</organism>
<protein>
    <submittedName>
        <fullName evidence="6">HU family DNA-binding protein</fullName>
    </submittedName>
</protein>
<keyword evidence="3" id="KW-0226">DNA condensation</keyword>
<comment type="caution">
    <text evidence="6">The sequence shown here is derived from an EMBL/GenBank/DDBJ whole genome shotgun (WGS) entry which is preliminary data.</text>
</comment>
<accession>A0A923S6I8</accession>
<name>A0A923S6I8_9BURK</name>
<dbReference type="InterPro" id="IPR000119">
    <property type="entry name" value="Hist_DNA-bd"/>
</dbReference>
<evidence type="ECO:0000256" key="3">
    <source>
        <dbReference type="ARBA" id="ARBA00023067"/>
    </source>
</evidence>
<dbReference type="PANTHER" id="PTHR33175">
    <property type="entry name" value="DNA-BINDING PROTEIN HU"/>
    <property type="match status" value="1"/>
</dbReference>
<evidence type="ECO:0000256" key="4">
    <source>
        <dbReference type="ARBA" id="ARBA00023125"/>
    </source>
</evidence>
<dbReference type="InterPro" id="IPR020816">
    <property type="entry name" value="Histone-like_DNA-bd_CS"/>
</dbReference>
<evidence type="ECO:0000256" key="1">
    <source>
        <dbReference type="ARBA" id="ARBA00003819"/>
    </source>
</evidence>
<dbReference type="GO" id="GO:1990103">
    <property type="term" value="C:DnaA-HU complex"/>
    <property type="evidence" value="ECO:0007669"/>
    <property type="project" value="UniProtKB-ARBA"/>
</dbReference>
<dbReference type="InterPro" id="IPR010992">
    <property type="entry name" value="IHF-like_DNA-bd_dom_sf"/>
</dbReference>
<dbReference type="PRINTS" id="PR01727">
    <property type="entry name" value="DNABINDINGHU"/>
</dbReference>
<dbReference type="PROSITE" id="PS00045">
    <property type="entry name" value="HISTONE_LIKE"/>
    <property type="match status" value="1"/>
</dbReference>
<dbReference type="GO" id="GO:0003677">
    <property type="term" value="F:DNA binding"/>
    <property type="evidence" value="ECO:0007669"/>
    <property type="project" value="UniProtKB-KW"/>
</dbReference>
<evidence type="ECO:0000256" key="2">
    <source>
        <dbReference type="ARBA" id="ARBA00010529"/>
    </source>
</evidence>
<dbReference type="AlphaFoldDB" id="A0A923S6I8"/>
<evidence type="ECO:0000313" key="6">
    <source>
        <dbReference type="EMBL" id="MBC5766192.1"/>
    </source>
</evidence>
<dbReference type="EMBL" id="JACORU010000006">
    <property type="protein sequence ID" value="MBC5766192.1"/>
    <property type="molecule type" value="Genomic_DNA"/>
</dbReference>
<dbReference type="Proteomes" id="UP000596827">
    <property type="component" value="Unassembled WGS sequence"/>
</dbReference>
<evidence type="ECO:0000256" key="5">
    <source>
        <dbReference type="RuleBase" id="RU003939"/>
    </source>
</evidence>
<keyword evidence="7" id="KW-1185">Reference proteome</keyword>
<comment type="similarity">
    <text evidence="2 5">Belongs to the bacterial histone-like protein family.</text>
</comment>
<dbReference type="GO" id="GO:0042802">
    <property type="term" value="F:identical protein binding"/>
    <property type="evidence" value="ECO:0007669"/>
    <property type="project" value="UniProtKB-ARBA"/>
</dbReference>
<proteinExistence type="inferred from homology"/>
<dbReference type="GO" id="GO:0005829">
    <property type="term" value="C:cytosol"/>
    <property type="evidence" value="ECO:0007669"/>
    <property type="project" value="TreeGrafter"/>
</dbReference>
<comment type="function">
    <text evidence="1">Histone-like DNA-binding protein which is capable of wrapping DNA to stabilize it, and thus to prevent its denaturation under extreme environmental conditions.</text>
</comment>
<gene>
    <name evidence="6" type="ORF">H8R02_17125</name>
</gene>
<dbReference type="GO" id="GO:0030527">
    <property type="term" value="F:structural constituent of chromatin"/>
    <property type="evidence" value="ECO:0007669"/>
    <property type="project" value="InterPro"/>
</dbReference>
<dbReference type="GO" id="GO:0030261">
    <property type="term" value="P:chromosome condensation"/>
    <property type="evidence" value="ECO:0007669"/>
    <property type="project" value="UniProtKB-KW"/>
</dbReference>
<dbReference type="FunFam" id="4.10.520.10:FF:000001">
    <property type="entry name" value="DNA-binding protein HU"/>
    <property type="match status" value="1"/>
</dbReference>
<dbReference type="GO" id="GO:1990178">
    <property type="term" value="C:HU-DNA complex"/>
    <property type="evidence" value="ECO:0007669"/>
    <property type="project" value="UniProtKB-ARBA"/>
</dbReference>
<dbReference type="CDD" id="cd13831">
    <property type="entry name" value="HU"/>
    <property type="match status" value="1"/>
</dbReference>
<keyword evidence="4 6" id="KW-0238">DNA-binding</keyword>
<evidence type="ECO:0000313" key="7">
    <source>
        <dbReference type="Proteomes" id="UP000596827"/>
    </source>
</evidence>